<feature type="transmembrane region" description="Helical" evidence="1">
    <location>
        <begin position="224"/>
        <end position="242"/>
    </location>
</feature>
<keyword evidence="1" id="KW-0472">Membrane</keyword>
<dbReference type="Proteomes" id="UP000217265">
    <property type="component" value="Chromosome"/>
</dbReference>
<keyword evidence="1" id="KW-1133">Transmembrane helix</keyword>
<gene>
    <name evidence="2" type="ORF">CMV30_13855</name>
</gene>
<organism evidence="2 3">
    <name type="scientific">Nibricoccus aquaticus</name>
    <dbReference type="NCBI Taxonomy" id="2576891"/>
    <lineage>
        <taxon>Bacteria</taxon>
        <taxon>Pseudomonadati</taxon>
        <taxon>Verrucomicrobiota</taxon>
        <taxon>Opitutia</taxon>
        <taxon>Opitutales</taxon>
        <taxon>Opitutaceae</taxon>
        <taxon>Nibricoccus</taxon>
    </lineage>
</organism>
<dbReference type="KEGG" id="vbh:CMV30_13855"/>
<evidence type="ECO:0000313" key="2">
    <source>
        <dbReference type="EMBL" id="ATC64962.1"/>
    </source>
</evidence>
<dbReference type="RefSeq" id="WP_096056593.1">
    <property type="nucleotide sequence ID" value="NZ_CP023344.1"/>
</dbReference>
<feature type="transmembrane region" description="Helical" evidence="1">
    <location>
        <begin position="201"/>
        <end position="217"/>
    </location>
</feature>
<proteinExistence type="predicted"/>
<keyword evidence="3" id="KW-1185">Reference proteome</keyword>
<feature type="transmembrane region" description="Helical" evidence="1">
    <location>
        <begin position="15"/>
        <end position="34"/>
    </location>
</feature>
<accession>A0A290QLP5</accession>
<feature type="transmembrane region" description="Helical" evidence="1">
    <location>
        <begin position="54"/>
        <end position="76"/>
    </location>
</feature>
<protein>
    <submittedName>
        <fullName evidence="2">Uncharacterized protein</fullName>
    </submittedName>
</protein>
<evidence type="ECO:0000313" key="3">
    <source>
        <dbReference type="Proteomes" id="UP000217265"/>
    </source>
</evidence>
<dbReference type="AlphaFoldDB" id="A0A290QLP5"/>
<dbReference type="EMBL" id="CP023344">
    <property type="protein sequence ID" value="ATC64962.1"/>
    <property type="molecule type" value="Genomic_DNA"/>
</dbReference>
<keyword evidence="1" id="KW-0812">Transmembrane</keyword>
<sequence>MHLLWHIVKKDLRRLWPWLALLVGATLARYANFYAPGFDPERTRLAELWNRAELIDNLFLGLSLFATALIAAALVHQDPVIGDRSFWLTRPISGRRLLASKFITFTITLLVIPFAVQVGWWLAQHYRIADITTQFPPMAGRQAGVAFAAFCFALLTRNVGSFILTALITTLALTAAHAILIDQWLKLPSRAGEYTRERLELIVALIVLPVLIVHQYFTRNTRRTLVFAGGLVALCLGLYAAWSLPLFKEITSLPTLATNPAVSASASLPISDFHRQRISGASRVQPRTKNIPALSSELTLGPIPAGHVVQIVGSRFSQKLPLILHERHVPLSQPQHPESYASTDKLLIFDRNYETPPEIPGSFEVAFMFALRRPETVVTLPIVTGAAGSRGPYHVRIAATRSFTSSIYGSPDGTNGSEEAATASQRFALTLDEITPSYLLSHDDSYAEYDSDGPYHINSSDLYRNDTTSRRAYFLVSRSNGSLLTAESMYIDATLSVDGVRRRLIRVVFPKNISESELADYDLVKVIAPLVGTFTRSITFPATRWTEPAVSSRETP</sequence>
<name>A0A290QLP5_9BACT</name>
<dbReference type="OrthoDB" id="117897at2"/>
<feature type="transmembrane region" description="Helical" evidence="1">
    <location>
        <begin position="162"/>
        <end position="181"/>
    </location>
</feature>
<reference evidence="2 3" key="1">
    <citation type="submission" date="2017-09" db="EMBL/GenBank/DDBJ databases">
        <title>Complete genome sequence of Verrucomicrobial strain HZ-65, isolated from freshwater.</title>
        <authorList>
            <person name="Choi A."/>
        </authorList>
    </citation>
    <scope>NUCLEOTIDE SEQUENCE [LARGE SCALE GENOMIC DNA]</scope>
    <source>
        <strain evidence="2 3">HZ-65</strain>
    </source>
</reference>
<feature type="transmembrane region" description="Helical" evidence="1">
    <location>
        <begin position="97"/>
        <end position="123"/>
    </location>
</feature>
<evidence type="ECO:0000256" key="1">
    <source>
        <dbReference type="SAM" id="Phobius"/>
    </source>
</evidence>